<feature type="transmembrane region" description="Helical" evidence="2">
    <location>
        <begin position="625"/>
        <end position="645"/>
    </location>
</feature>
<comment type="caution">
    <text evidence="4">The sequence shown here is derived from an EMBL/GenBank/DDBJ whole genome shotgun (WGS) entry which is preliminary data.</text>
</comment>
<keyword evidence="1" id="KW-0245">EGF-like domain</keyword>
<dbReference type="PROSITE" id="PS00022">
    <property type="entry name" value="EGF_1"/>
    <property type="match status" value="1"/>
</dbReference>
<dbReference type="Gene3D" id="2.10.25.10">
    <property type="entry name" value="Laminin"/>
    <property type="match status" value="1"/>
</dbReference>
<feature type="transmembrane region" description="Helical" evidence="2">
    <location>
        <begin position="657"/>
        <end position="677"/>
    </location>
</feature>
<feature type="domain" description="EGF-like" evidence="3">
    <location>
        <begin position="341"/>
        <end position="379"/>
    </location>
</feature>
<feature type="disulfide bond" evidence="1">
    <location>
        <begin position="369"/>
        <end position="378"/>
    </location>
</feature>
<dbReference type="SUPFAM" id="SSF57196">
    <property type="entry name" value="EGF/Laminin"/>
    <property type="match status" value="1"/>
</dbReference>
<proteinExistence type="predicted"/>
<evidence type="ECO:0000259" key="3">
    <source>
        <dbReference type="PROSITE" id="PS50026"/>
    </source>
</evidence>
<comment type="caution">
    <text evidence="1">Lacks conserved residue(s) required for the propagation of feature annotation.</text>
</comment>
<feature type="disulfide bond" evidence="1">
    <location>
        <begin position="350"/>
        <end position="367"/>
    </location>
</feature>
<keyword evidence="5" id="KW-1185">Reference proteome</keyword>
<sequence length="921" mass="102928">MDGNKQTFHYNAALWNNKETFNIDGGKTGFDSQETKLPSYWNRFFSKICLGMKIGQQLNFIVINRNASSLYSLIADGQFRATSLGRGAWKLLIGPDASLQAQCNKEGFNSQCSGLSKARIGIIGNEQNNCNSCDSRIGFGTGGDPDDTNSCGNEATWSPDNGDKHIKAVGYILFQTLFFPSKLSYYATGGPYYAWATWLEKLPRFVELPLAGVDKKLFLTFKNKPISSRVLRFRCSAVFRIFLNTVLSTGLDSGFRQDFFMQDDHYYLNVPRLETFTVSDKLSCNINCLRNPSCLSVNLAATENAADEKIWCELLSSEKYSNPDKYKRNITSHHLSSFLKVVTSCVYSPCRNGGTCVSSFNHLTFYCNCREGFVGVSCEVAIKSCQDLYHFEPQNQSQVVTVIFDSKPTPILCHMGDFGCEDGGWTPIMKMNGSKQTFHYDASLWSNKETFNLDGGKTGFDSQETKLPSFWNTSFSKICLGMKIGQQFNFIVINRSASSLHSLIADGQFRATSLGRDTWKLLFGPEGSLQVECNKEGFNSHMVGRVHSKARIGIISNQENHCNSCDSRIGFGTGGLHDDTNSCGNQATHYPDNGNKHIKAVGYILLMDLFALETCFPRFKVLNFILYYILTLQFLLFYFALCIVLDVAALQFVGRSISVFLTFNILLCTVYLCWTWLHCSCWSLNIGAFSNYLTVNQYAYNICLQHSHLHTPSLPTLPTIYRFSLLLVARDVSSGGTSAPQRQKFHANDQTFHYDAAFWRNKKTFNLNGGKTGFDSKETKLPSYWNTSFSKICLGMKLGQQIRFIVINRQANSLYSLIADGQYRGTSLGCDTWKSLIGSEASLQRNCNKEGFNAVSKRSASSKARIGIIGNQQDDCHSCNSRIGFGTGGQPDNTISCGNENFHTSDNGEKHIKAMGYILVQ</sequence>
<dbReference type="PROSITE" id="PS50026">
    <property type="entry name" value="EGF_3"/>
    <property type="match status" value="1"/>
</dbReference>
<keyword evidence="2" id="KW-1133">Transmembrane helix</keyword>
<dbReference type="CDD" id="cd00054">
    <property type="entry name" value="EGF_CA"/>
    <property type="match status" value="1"/>
</dbReference>
<keyword evidence="2" id="KW-0812">Transmembrane</keyword>
<evidence type="ECO:0000256" key="2">
    <source>
        <dbReference type="SAM" id="Phobius"/>
    </source>
</evidence>
<evidence type="ECO:0000256" key="1">
    <source>
        <dbReference type="PROSITE-ProRule" id="PRU00076"/>
    </source>
</evidence>
<reference evidence="4 5" key="1">
    <citation type="submission" date="2022-05" db="EMBL/GenBank/DDBJ databases">
        <authorList>
            <consortium name="Genoscope - CEA"/>
            <person name="William W."/>
        </authorList>
    </citation>
    <scope>NUCLEOTIDE SEQUENCE [LARGE SCALE GENOMIC DNA]</scope>
</reference>
<evidence type="ECO:0000313" key="4">
    <source>
        <dbReference type="EMBL" id="CAH3111505.1"/>
    </source>
</evidence>
<protein>
    <recommendedName>
        <fullName evidence="3">EGF-like domain-containing protein</fullName>
    </recommendedName>
</protein>
<accession>A0ABN8NNU7</accession>
<organism evidence="4 5">
    <name type="scientific">Porites lobata</name>
    <dbReference type="NCBI Taxonomy" id="104759"/>
    <lineage>
        <taxon>Eukaryota</taxon>
        <taxon>Metazoa</taxon>
        <taxon>Cnidaria</taxon>
        <taxon>Anthozoa</taxon>
        <taxon>Hexacorallia</taxon>
        <taxon>Scleractinia</taxon>
        <taxon>Fungiina</taxon>
        <taxon>Poritidae</taxon>
        <taxon>Porites</taxon>
    </lineage>
</organism>
<evidence type="ECO:0000313" key="5">
    <source>
        <dbReference type="Proteomes" id="UP001159405"/>
    </source>
</evidence>
<dbReference type="InterPro" id="IPR000742">
    <property type="entry name" value="EGF"/>
</dbReference>
<dbReference type="SMART" id="SM00181">
    <property type="entry name" value="EGF"/>
    <property type="match status" value="1"/>
</dbReference>
<gene>
    <name evidence="4" type="ORF">PLOB_00020524</name>
</gene>
<dbReference type="Proteomes" id="UP001159405">
    <property type="component" value="Unassembled WGS sequence"/>
</dbReference>
<dbReference type="PROSITE" id="PS01186">
    <property type="entry name" value="EGF_2"/>
    <property type="match status" value="1"/>
</dbReference>
<name>A0ABN8NNU7_9CNID</name>
<keyword evidence="1" id="KW-1015">Disulfide bond</keyword>
<keyword evidence="2" id="KW-0472">Membrane</keyword>
<dbReference type="EMBL" id="CALNXK010000024">
    <property type="protein sequence ID" value="CAH3111505.1"/>
    <property type="molecule type" value="Genomic_DNA"/>
</dbReference>